<gene>
    <name evidence="3" type="ORF">AaV_231</name>
</gene>
<feature type="transmembrane region" description="Helical" evidence="2">
    <location>
        <begin position="65"/>
        <end position="87"/>
    </location>
</feature>
<evidence type="ECO:0000313" key="3">
    <source>
        <dbReference type="EMBL" id="AII17010.1"/>
    </source>
</evidence>
<keyword evidence="4" id="KW-1185">Reference proteome</keyword>
<protein>
    <submittedName>
        <fullName evidence="3">Uncharacterized protein</fullName>
    </submittedName>
</protein>
<feature type="transmembrane region" description="Helical" evidence="2">
    <location>
        <begin position="36"/>
        <end position="53"/>
    </location>
</feature>
<organism evidence="3 4">
    <name type="scientific">Aureococcus anophagefferens virus</name>
    <dbReference type="NCBI Taxonomy" id="1474867"/>
    <lineage>
        <taxon>Viruses</taxon>
        <taxon>Varidnaviria</taxon>
        <taxon>Bamfordvirae</taxon>
        <taxon>Nucleocytoviricota</taxon>
        <taxon>Megaviricetes</taxon>
        <taxon>Imitervirales</taxon>
        <taxon>Schizomimiviridae</taxon>
        <taxon>Kratosvirus</taxon>
        <taxon>Kratosvirus quantuckense</taxon>
    </lineage>
</organism>
<keyword evidence="2" id="KW-0472">Membrane</keyword>
<dbReference type="EMBL" id="KJ645900">
    <property type="protein sequence ID" value="AII17010.1"/>
    <property type="molecule type" value="Genomic_DNA"/>
</dbReference>
<dbReference type="GeneID" id="20041578"/>
<accession>A0A076FG56</accession>
<dbReference type="Proteomes" id="UP000028667">
    <property type="component" value="Segment"/>
</dbReference>
<dbReference type="KEGG" id="vg:20041578"/>
<feature type="transmembrane region" description="Helical" evidence="2">
    <location>
        <begin position="112"/>
        <end position="133"/>
    </location>
</feature>
<sequence>MQRTNSLETKIAPVSSEPDKNTKSKSKSKLTTTESIICYVLSIIMFVFSIYYFKYLYKKFDKLTLILLIFFNITTLVIIPILVILYYTAKFIYKEECENSNKIKCDLKAEEALPYILNPYLIVAFITFIIRIVKK</sequence>
<evidence type="ECO:0000256" key="1">
    <source>
        <dbReference type="SAM" id="MobiDB-lite"/>
    </source>
</evidence>
<name>A0A076FG56_9VIRU</name>
<reference evidence="3 4" key="1">
    <citation type="journal article" date="2014" name="Virology">
        <title>Genome of brown tide virus (AaV), the little giant of the Megaviridae, elucidates NCLDV genome expansion and host-virus coevolution.</title>
        <authorList>
            <person name="Moniruzzaman M."/>
            <person name="LeCleir G.R."/>
            <person name="Brown C.M."/>
            <person name="Gobler C.J."/>
            <person name="Bidle K.D."/>
            <person name="Wilson W.H."/>
            <person name="Wilhelm S.W."/>
        </authorList>
    </citation>
    <scope>NUCLEOTIDE SEQUENCE [LARGE SCALE GENOMIC DNA]</scope>
    <source>
        <strain evidence="3">BtV-01</strain>
    </source>
</reference>
<proteinExistence type="predicted"/>
<dbReference type="RefSeq" id="YP_009052305.1">
    <property type="nucleotide sequence ID" value="NC_024697.1"/>
</dbReference>
<keyword evidence="2" id="KW-0812">Transmembrane</keyword>
<keyword evidence="2" id="KW-1133">Transmembrane helix</keyword>
<feature type="region of interest" description="Disordered" evidence="1">
    <location>
        <begin position="1"/>
        <end position="26"/>
    </location>
</feature>
<evidence type="ECO:0000313" key="4">
    <source>
        <dbReference type="Proteomes" id="UP000028667"/>
    </source>
</evidence>
<evidence type="ECO:0000256" key="2">
    <source>
        <dbReference type="SAM" id="Phobius"/>
    </source>
</evidence>